<organism evidence="1 2">
    <name type="scientific">Cylindrobasidium torrendii FP15055 ss-10</name>
    <dbReference type="NCBI Taxonomy" id="1314674"/>
    <lineage>
        <taxon>Eukaryota</taxon>
        <taxon>Fungi</taxon>
        <taxon>Dikarya</taxon>
        <taxon>Basidiomycota</taxon>
        <taxon>Agaricomycotina</taxon>
        <taxon>Agaricomycetes</taxon>
        <taxon>Agaricomycetidae</taxon>
        <taxon>Agaricales</taxon>
        <taxon>Marasmiineae</taxon>
        <taxon>Physalacriaceae</taxon>
        <taxon>Cylindrobasidium</taxon>
    </lineage>
</organism>
<accession>A0A0D7AS51</accession>
<reference evidence="1 2" key="1">
    <citation type="journal article" date="2015" name="Fungal Genet. Biol.">
        <title>Evolution of novel wood decay mechanisms in Agaricales revealed by the genome sequences of Fistulina hepatica and Cylindrobasidium torrendii.</title>
        <authorList>
            <person name="Floudas D."/>
            <person name="Held B.W."/>
            <person name="Riley R."/>
            <person name="Nagy L.G."/>
            <person name="Koehler G."/>
            <person name="Ransdell A.S."/>
            <person name="Younus H."/>
            <person name="Chow J."/>
            <person name="Chiniquy J."/>
            <person name="Lipzen A."/>
            <person name="Tritt A."/>
            <person name="Sun H."/>
            <person name="Haridas S."/>
            <person name="LaButti K."/>
            <person name="Ohm R.A."/>
            <person name="Kues U."/>
            <person name="Blanchette R.A."/>
            <person name="Grigoriev I.V."/>
            <person name="Minto R.E."/>
            <person name="Hibbett D.S."/>
        </authorList>
    </citation>
    <scope>NUCLEOTIDE SEQUENCE [LARGE SCALE GENOMIC DNA]</scope>
    <source>
        <strain evidence="1 2">FP15055 ss-10</strain>
    </source>
</reference>
<dbReference type="Proteomes" id="UP000054007">
    <property type="component" value="Unassembled WGS sequence"/>
</dbReference>
<sequence length="101" mass="11533">MDGTSAPAISESTLFHPFASKLDWEVAQWMVNDGIAHSSFNRLLNIAGVREKLGLSYANSAGVHRQLDEIPRRAGKWHVKHLTFPDREEEPFILRHRDILE</sequence>
<feature type="non-terminal residue" evidence="1">
    <location>
        <position position="101"/>
    </location>
</feature>
<dbReference type="EMBL" id="KN881214">
    <property type="protein sequence ID" value="KIY60835.1"/>
    <property type="molecule type" value="Genomic_DNA"/>
</dbReference>
<gene>
    <name evidence="1" type="ORF">CYLTODRAFT_363653</name>
</gene>
<dbReference type="OrthoDB" id="2688393at2759"/>
<keyword evidence="2" id="KW-1185">Reference proteome</keyword>
<proteinExistence type="predicted"/>
<evidence type="ECO:0000313" key="2">
    <source>
        <dbReference type="Proteomes" id="UP000054007"/>
    </source>
</evidence>
<evidence type="ECO:0000313" key="1">
    <source>
        <dbReference type="EMBL" id="KIY60835.1"/>
    </source>
</evidence>
<name>A0A0D7AS51_9AGAR</name>
<protein>
    <submittedName>
        <fullName evidence="1">Uncharacterized protein</fullName>
    </submittedName>
</protein>
<dbReference type="AlphaFoldDB" id="A0A0D7AS51"/>